<dbReference type="GO" id="GO:0016020">
    <property type="term" value="C:membrane"/>
    <property type="evidence" value="ECO:0007669"/>
    <property type="project" value="UniProtKB-SubCell"/>
</dbReference>
<dbReference type="Pfam" id="PF12799">
    <property type="entry name" value="LRR_4"/>
    <property type="match status" value="1"/>
</dbReference>
<dbReference type="InterPro" id="IPR008271">
    <property type="entry name" value="Ser/Thr_kinase_AS"/>
</dbReference>
<dbReference type="InterPro" id="IPR032675">
    <property type="entry name" value="LRR_dom_sf"/>
</dbReference>
<dbReference type="InterPro" id="IPR024788">
    <property type="entry name" value="Malectin-like_Carb-bd_dom"/>
</dbReference>
<evidence type="ECO:0000256" key="4">
    <source>
        <dbReference type="ARBA" id="ARBA00022614"/>
    </source>
</evidence>
<keyword evidence="10 18" id="KW-0418">Kinase</keyword>
<dbReference type="PANTHER" id="PTHR45631:SF206">
    <property type="entry name" value="PROTEIN KINASE DOMAIN-CONTAINING PROTEIN"/>
    <property type="match status" value="1"/>
</dbReference>
<dbReference type="SUPFAM" id="SSF56112">
    <property type="entry name" value="Protein kinase-like (PK-like)"/>
    <property type="match status" value="2"/>
</dbReference>
<evidence type="ECO:0000256" key="9">
    <source>
        <dbReference type="ARBA" id="ARBA00022741"/>
    </source>
</evidence>
<dbReference type="EC" id="2.7.10.2" evidence="18"/>
<dbReference type="Proteomes" id="UP000008311">
    <property type="component" value="Unassembled WGS sequence"/>
</dbReference>
<keyword evidence="3" id="KW-0597">Phosphoprotein</keyword>
<evidence type="ECO:0000256" key="6">
    <source>
        <dbReference type="ARBA" id="ARBA00022692"/>
    </source>
</evidence>
<organism evidence="18 19">
    <name type="scientific">Ricinus communis</name>
    <name type="common">Castor bean</name>
    <dbReference type="NCBI Taxonomy" id="3988"/>
    <lineage>
        <taxon>Eukaryota</taxon>
        <taxon>Viridiplantae</taxon>
        <taxon>Streptophyta</taxon>
        <taxon>Embryophyta</taxon>
        <taxon>Tracheophyta</taxon>
        <taxon>Spermatophyta</taxon>
        <taxon>Magnoliopsida</taxon>
        <taxon>eudicotyledons</taxon>
        <taxon>Gunneridae</taxon>
        <taxon>Pentapetalae</taxon>
        <taxon>rosids</taxon>
        <taxon>fabids</taxon>
        <taxon>Malpighiales</taxon>
        <taxon>Euphorbiaceae</taxon>
        <taxon>Acalyphoideae</taxon>
        <taxon>Acalypheae</taxon>
        <taxon>Ricinus</taxon>
    </lineage>
</organism>
<evidence type="ECO:0000256" key="11">
    <source>
        <dbReference type="ARBA" id="ARBA00022840"/>
    </source>
</evidence>
<dbReference type="CDD" id="cd14066">
    <property type="entry name" value="STKc_IRAK"/>
    <property type="match status" value="1"/>
</dbReference>
<evidence type="ECO:0000256" key="12">
    <source>
        <dbReference type="ARBA" id="ARBA00022989"/>
    </source>
</evidence>
<evidence type="ECO:0000256" key="8">
    <source>
        <dbReference type="ARBA" id="ARBA00022737"/>
    </source>
</evidence>
<accession>B9RQB2</accession>
<dbReference type="PROSITE" id="PS00108">
    <property type="entry name" value="PROTEIN_KINASE_ST"/>
    <property type="match status" value="2"/>
</dbReference>
<evidence type="ECO:0000256" key="13">
    <source>
        <dbReference type="ARBA" id="ARBA00023136"/>
    </source>
</evidence>
<dbReference type="AlphaFoldDB" id="B9RQB2"/>
<dbReference type="InParanoid" id="B9RQB2"/>
<dbReference type="Gene3D" id="3.30.200.20">
    <property type="entry name" value="Phosphorylase Kinase, domain 1"/>
    <property type="match status" value="2"/>
</dbReference>
<keyword evidence="12 16" id="KW-1133">Transmembrane helix</keyword>
<evidence type="ECO:0000256" key="7">
    <source>
        <dbReference type="ARBA" id="ARBA00022729"/>
    </source>
</evidence>
<protein>
    <submittedName>
        <fullName evidence="18">Serine/threonine-protein kinase-transforming protein raf, putative</fullName>
        <ecNumber evidence="18">2.7.10.2</ecNumber>
    </submittedName>
</protein>
<keyword evidence="8" id="KW-0677">Repeat</keyword>
<keyword evidence="2" id="KW-0723">Serine/threonine-protein kinase</keyword>
<sequence length="1234" mass="138322">MASGSSRFRNSEAKSIVQMHTRRKLDDIAGSINIDCGLSEDSSSTEVKTGMHYISDTLYTNTGVNKKISSNFSSDAQFPVSLMTVRSFSQGIRNCYTLRPPEGKASIYLIRASFMYGNYDNLNQLPQFSLYLGVNLWDTVKFDNASHVVIKEIIHVPALNDIYVCLLNTGSGTPFISALELRHFHNSTYRTESGSLVLFQRLDFGSTTNEIVRYHDDAYDRIWFPYNCPQYAALSTSFAVDSLKTTDFNLPSKVMQTAVEPMNANESLNFEFDIGTPNMNFYIYMHFAEVESIQRNQYRGFNIALNGKLFNEGVVLKYLQSMTISTMQPMRGAKISISLNKLPNSTLPPILNAMEIYLMNEFWQQPTYQEDANSIEDIMSSYNVGKGWQGDPCLPAPAWDGLNCSDNGYDPPRIISLNLSSIGITGQISSSLSNLKFLQHLDLSNNSLTGAVPEFLSQLPDLKILNLGGNRLSGSIPSALMEKSNNQSLLLRLDGNPELCLLSTCEKEKKSVFVPIVATVVPLAAIFLALIILWRYKRRKVPRRSVNSQKEEGSSLKSDKRQFTYAKIVRITNNFSTVIGKGGFGTVYHGHLTDGTQVAVKMLSATSAQGSNQFRTEAHLLMRVHHRNLASFIGYCNEGTNIGIIYEYMACGNLEQYLSDKSIEPLTWKERLQIALDAAQGLEYLHHGCKPPIIHRDVKCANILLNENLQAKVADFGFSKCLPSESRSHMSTAVVGTVGYLDPEYYSSNRLTEKSDVYSFGIVLLELITGQPAIMRNRDENIHIVHWVRPFIERGDIRSAADPRLQGKLDTNSAWKFMEIAMSCVPPIMIHRPTMNHVVAELKECLGTEIAREQNCRMEGQAMRLSNSFEMIAVDLETEMGPEARDLSNNELTGVVPELLADIPRMQKFIWEQSHKFNSPTFAYSEIVIITNNFESIIGEGGFGKVDMGNLQNGTRVAVKMSKSSTQGCKEFQSECITETWWHSLVTVMSKKIWHSFMNTWQMETCDGIYEVITIPYSSTSILSWRNRLRIALDAAQGLEYLHNGCRPPIIHRDLKTANILLDDNLLAKISDFGLSRVFATERDTHVKTCPAGTFGYVDPEFYASGNLNKKSDVYSFGVIPLELLTGKPVVLRDQEYSTHTVQWVGPLIESGDITAIIDPRLQGEFNTNSACKTVEIAMSCVPPTSAQRPDINHVLAELKECWDVEMVSERPERTQNITMALSNSLEMSFPSAR</sequence>
<keyword evidence="14" id="KW-0675">Receptor</keyword>
<dbReference type="Gene3D" id="1.10.510.10">
    <property type="entry name" value="Transferase(Phosphotransferase) domain 1"/>
    <property type="match status" value="2"/>
</dbReference>
<evidence type="ECO:0000259" key="17">
    <source>
        <dbReference type="PROSITE" id="PS50011"/>
    </source>
</evidence>
<dbReference type="Pfam" id="PF12819">
    <property type="entry name" value="Malectin_like"/>
    <property type="match status" value="1"/>
</dbReference>
<reference evidence="19" key="1">
    <citation type="journal article" date="2010" name="Nat. Biotechnol.">
        <title>Draft genome sequence of the oilseed species Ricinus communis.</title>
        <authorList>
            <person name="Chan A.P."/>
            <person name="Crabtree J."/>
            <person name="Zhao Q."/>
            <person name="Lorenzi H."/>
            <person name="Orvis J."/>
            <person name="Puiu D."/>
            <person name="Melake-Berhan A."/>
            <person name="Jones K.M."/>
            <person name="Redman J."/>
            <person name="Chen G."/>
            <person name="Cahoon E.B."/>
            <person name="Gedil M."/>
            <person name="Stanke M."/>
            <person name="Haas B.J."/>
            <person name="Wortman J.R."/>
            <person name="Fraser-Liggett C.M."/>
            <person name="Ravel J."/>
            <person name="Rabinowicz P.D."/>
        </authorList>
    </citation>
    <scope>NUCLEOTIDE SEQUENCE [LARGE SCALE GENOMIC DNA]</scope>
    <source>
        <strain evidence="19">cv. Hale</strain>
    </source>
</reference>
<feature type="transmembrane region" description="Helical" evidence="16">
    <location>
        <begin position="512"/>
        <end position="534"/>
    </location>
</feature>
<dbReference type="InterPro" id="IPR025875">
    <property type="entry name" value="Leu-rich_rpt_4"/>
</dbReference>
<dbReference type="Gene3D" id="3.80.10.10">
    <property type="entry name" value="Ribonuclease Inhibitor"/>
    <property type="match status" value="1"/>
</dbReference>
<proteinExistence type="predicted"/>
<name>B9RQB2_RICCO</name>
<gene>
    <name evidence="18" type="ORF">RCOM_1487300</name>
</gene>
<dbReference type="InterPro" id="IPR017441">
    <property type="entry name" value="Protein_kinase_ATP_BS"/>
</dbReference>
<dbReference type="PANTHER" id="PTHR45631">
    <property type="entry name" value="OS07G0107800 PROTEIN-RELATED"/>
    <property type="match status" value="1"/>
</dbReference>
<keyword evidence="13 16" id="KW-0472">Membrane</keyword>
<keyword evidence="4" id="KW-0433">Leucine-rich repeat</keyword>
<feature type="domain" description="Protein kinase" evidence="17">
    <location>
        <begin position="932"/>
        <end position="1208"/>
    </location>
</feature>
<evidence type="ECO:0000256" key="1">
    <source>
        <dbReference type="ARBA" id="ARBA00004167"/>
    </source>
</evidence>
<dbReference type="InterPro" id="IPR000719">
    <property type="entry name" value="Prot_kinase_dom"/>
</dbReference>
<evidence type="ECO:0000256" key="3">
    <source>
        <dbReference type="ARBA" id="ARBA00022553"/>
    </source>
</evidence>
<keyword evidence="19" id="KW-1185">Reference proteome</keyword>
<dbReference type="EMBL" id="EQ973801">
    <property type="protein sequence ID" value="EEF46351.1"/>
    <property type="molecule type" value="Genomic_DNA"/>
</dbReference>
<evidence type="ECO:0000313" key="18">
    <source>
        <dbReference type="EMBL" id="EEF46351.1"/>
    </source>
</evidence>
<feature type="binding site" evidence="15">
    <location>
        <position position="601"/>
    </location>
    <ligand>
        <name>ATP</name>
        <dbReference type="ChEBI" id="CHEBI:30616"/>
    </ligand>
</feature>
<evidence type="ECO:0000256" key="15">
    <source>
        <dbReference type="PROSITE-ProRule" id="PRU10141"/>
    </source>
</evidence>
<dbReference type="eggNOG" id="ENOG502QQCZ">
    <property type="taxonomic scope" value="Eukaryota"/>
</dbReference>
<evidence type="ECO:0000256" key="10">
    <source>
        <dbReference type="ARBA" id="ARBA00022777"/>
    </source>
</evidence>
<dbReference type="SMART" id="SM00220">
    <property type="entry name" value="S_TKc"/>
    <property type="match status" value="2"/>
</dbReference>
<dbReference type="GO" id="GO:0004715">
    <property type="term" value="F:non-membrane spanning protein tyrosine kinase activity"/>
    <property type="evidence" value="ECO:0007669"/>
    <property type="project" value="UniProtKB-EC"/>
</dbReference>
<keyword evidence="6 16" id="KW-0812">Transmembrane</keyword>
<keyword evidence="5 18" id="KW-0808">Transferase</keyword>
<feature type="domain" description="Protein kinase" evidence="17">
    <location>
        <begin position="573"/>
        <end position="846"/>
    </location>
</feature>
<dbReference type="FunFam" id="1.10.510.10:FF:000146">
    <property type="entry name" value="LRR receptor-like serine/threonine-protein kinase IOS1"/>
    <property type="match status" value="1"/>
</dbReference>
<keyword evidence="11 15" id="KW-0067">ATP-binding</keyword>
<dbReference type="Pfam" id="PF00069">
    <property type="entry name" value="Pkinase"/>
    <property type="match status" value="1"/>
</dbReference>
<evidence type="ECO:0000256" key="5">
    <source>
        <dbReference type="ARBA" id="ARBA00022679"/>
    </source>
</evidence>
<dbReference type="InterPro" id="IPR001245">
    <property type="entry name" value="Ser-Thr/Tyr_kinase_cat_dom"/>
</dbReference>
<dbReference type="PRINTS" id="PR00019">
    <property type="entry name" value="LEURICHRPT"/>
</dbReference>
<dbReference type="PROSITE" id="PS50011">
    <property type="entry name" value="PROTEIN_KINASE_DOM"/>
    <property type="match status" value="2"/>
</dbReference>
<evidence type="ECO:0000256" key="2">
    <source>
        <dbReference type="ARBA" id="ARBA00022527"/>
    </source>
</evidence>
<evidence type="ECO:0000256" key="16">
    <source>
        <dbReference type="SAM" id="Phobius"/>
    </source>
</evidence>
<dbReference type="FunFam" id="3.30.200.20:FF:000394">
    <property type="entry name" value="Leucine-rich repeat receptor-like protein kinase"/>
    <property type="match status" value="1"/>
</dbReference>
<dbReference type="InterPro" id="IPR011009">
    <property type="entry name" value="Kinase-like_dom_sf"/>
</dbReference>
<comment type="subcellular location">
    <subcellularLocation>
        <location evidence="1">Membrane</location>
        <topology evidence="1">Single-pass membrane protein</topology>
    </subcellularLocation>
</comment>
<keyword evidence="7" id="KW-0732">Signal</keyword>
<keyword evidence="9 15" id="KW-0547">Nucleotide-binding</keyword>
<dbReference type="Pfam" id="PF07714">
    <property type="entry name" value="PK_Tyr_Ser-Thr"/>
    <property type="match status" value="1"/>
</dbReference>
<dbReference type="FunFam" id="3.80.10.10:FF:000129">
    <property type="entry name" value="Leucine-rich repeat receptor-like kinase"/>
    <property type="match status" value="1"/>
</dbReference>
<evidence type="ECO:0000256" key="14">
    <source>
        <dbReference type="ARBA" id="ARBA00023170"/>
    </source>
</evidence>
<dbReference type="GO" id="GO:0005524">
    <property type="term" value="F:ATP binding"/>
    <property type="evidence" value="ECO:0007669"/>
    <property type="project" value="UniProtKB-UniRule"/>
</dbReference>
<dbReference type="PROSITE" id="PS00107">
    <property type="entry name" value="PROTEIN_KINASE_ATP"/>
    <property type="match status" value="1"/>
</dbReference>
<dbReference type="SUPFAM" id="SSF52058">
    <property type="entry name" value="L domain-like"/>
    <property type="match status" value="1"/>
</dbReference>
<dbReference type="FunFam" id="1.10.510.10:FF:000095">
    <property type="entry name" value="protein STRUBBELIG-RECEPTOR FAMILY 8"/>
    <property type="match status" value="1"/>
</dbReference>
<evidence type="ECO:0000313" key="19">
    <source>
        <dbReference type="Proteomes" id="UP000008311"/>
    </source>
</evidence>
<dbReference type="GO" id="GO:0004674">
    <property type="term" value="F:protein serine/threonine kinase activity"/>
    <property type="evidence" value="ECO:0007669"/>
    <property type="project" value="UniProtKB-KW"/>
</dbReference>